<dbReference type="PROSITE" id="PS50832">
    <property type="entry name" value="S1_IF1_TYPE"/>
    <property type="match status" value="1"/>
</dbReference>
<evidence type="ECO:0000256" key="2">
    <source>
        <dbReference type="HAMAP-Rule" id="MF_00216"/>
    </source>
</evidence>
<comment type="function">
    <text evidence="1 2">Seems to be required for maximal rate of protein biosynthesis. Enhances ribosome dissociation into subunits and stabilizes the binding of the initiator Met-tRNA(I) to 40 S ribosomal subunits.</text>
</comment>
<dbReference type="InterPro" id="IPR012340">
    <property type="entry name" value="NA-bd_OB-fold"/>
</dbReference>
<comment type="caution">
    <text evidence="6">The sequence shown here is derived from an EMBL/GenBank/DDBJ whole genome shotgun (WGS) entry which is preliminary data.</text>
</comment>
<dbReference type="InterPro" id="IPR006196">
    <property type="entry name" value="RNA-binding_domain_S1_IF1"/>
</dbReference>
<accession>A0A7J3MXI0</accession>
<protein>
    <recommendedName>
        <fullName evidence="2">Translation initiation factor 1A</fullName>
        <shortName evidence="2">aIF-1A</shortName>
    </recommendedName>
</protein>
<proteinExistence type="inferred from homology"/>
<dbReference type="SUPFAM" id="SSF50249">
    <property type="entry name" value="Nucleic acid-binding proteins"/>
    <property type="match status" value="1"/>
</dbReference>
<keyword evidence="2 3" id="KW-0648">Protein biosynthesis</keyword>
<dbReference type="PANTHER" id="PTHR21668">
    <property type="entry name" value="EIF-1A"/>
    <property type="match status" value="1"/>
</dbReference>
<dbReference type="SMART" id="SM00652">
    <property type="entry name" value="eIF1a"/>
    <property type="match status" value="1"/>
</dbReference>
<feature type="domain" description="S1-like" evidence="4">
    <location>
        <begin position="10"/>
        <end position="84"/>
    </location>
</feature>
<dbReference type="Gene3D" id="2.40.50.140">
    <property type="entry name" value="Nucleic acid-binding proteins"/>
    <property type="match status" value="1"/>
</dbReference>
<organism evidence="6">
    <name type="scientific">Ignisphaera aggregans</name>
    <dbReference type="NCBI Taxonomy" id="334771"/>
    <lineage>
        <taxon>Archaea</taxon>
        <taxon>Thermoproteota</taxon>
        <taxon>Thermoprotei</taxon>
        <taxon>Desulfurococcales</taxon>
        <taxon>Desulfurococcaceae</taxon>
        <taxon>Ignisphaera</taxon>
    </lineage>
</organism>
<dbReference type="AlphaFoldDB" id="A0A7J3MXI0"/>
<dbReference type="Pfam" id="PF01176">
    <property type="entry name" value="eIF-1a"/>
    <property type="match status" value="1"/>
</dbReference>
<dbReference type="EMBL" id="DTAU01000148">
    <property type="protein sequence ID" value="HFQ79588.1"/>
    <property type="molecule type" value="Genomic_DNA"/>
</dbReference>
<evidence type="ECO:0000313" key="6">
    <source>
        <dbReference type="EMBL" id="HGT98159.1"/>
    </source>
</evidence>
<dbReference type="GO" id="GO:0003723">
    <property type="term" value="F:RNA binding"/>
    <property type="evidence" value="ECO:0007669"/>
    <property type="project" value="InterPro"/>
</dbReference>
<keyword evidence="2 3" id="KW-0396">Initiation factor</keyword>
<dbReference type="EMBL" id="DTDH01000055">
    <property type="protein sequence ID" value="HGT98159.1"/>
    <property type="molecule type" value="Genomic_DNA"/>
</dbReference>
<evidence type="ECO:0000256" key="3">
    <source>
        <dbReference type="PROSITE-ProRule" id="PRU00181"/>
    </source>
</evidence>
<dbReference type="NCBIfam" id="NF003082">
    <property type="entry name" value="PRK04012.1-1"/>
    <property type="match status" value="1"/>
</dbReference>
<name>A0A7J3MXI0_9CREN</name>
<comment type="similarity">
    <text evidence="2">Belongs to the eIF-1A family.</text>
</comment>
<sequence length="106" mass="12246">MVKRKQTEPLQKDVMLPSEGQTICVVEEIIGADYTKVRCSDGVTRICRIPGRFRRRAWLSEGDVVLVAPWDFQPNKGDILHRYEKDEIRKLINMNVVAKEFIEGSQ</sequence>
<evidence type="ECO:0000259" key="4">
    <source>
        <dbReference type="PROSITE" id="PS50832"/>
    </source>
</evidence>
<dbReference type="HAMAP" id="MF_00216">
    <property type="entry name" value="aIF_1A"/>
    <property type="match status" value="1"/>
</dbReference>
<evidence type="ECO:0000256" key="1">
    <source>
        <dbReference type="ARBA" id="ARBA00025502"/>
    </source>
</evidence>
<gene>
    <name evidence="2" type="primary">eif1a</name>
    <name evidence="5" type="ORF">ENT99_07840</name>
    <name evidence="6" type="ORF">ENU64_01845</name>
</gene>
<dbReference type="InterPro" id="IPR001253">
    <property type="entry name" value="TIF_eIF-1A"/>
</dbReference>
<reference evidence="6" key="1">
    <citation type="journal article" date="2020" name="mSystems">
        <title>Genome- and Community-Level Interaction Insights into Carbon Utilization and Element Cycling Functions of Hydrothermarchaeota in Hydrothermal Sediment.</title>
        <authorList>
            <person name="Zhou Z."/>
            <person name="Liu Y."/>
            <person name="Xu W."/>
            <person name="Pan J."/>
            <person name="Luo Z.H."/>
            <person name="Li M."/>
        </authorList>
    </citation>
    <scope>NUCLEOTIDE SEQUENCE [LARGE SCALE GENOMIC DNA]</scope>
    <source>
        <strain evidence="5">SpSt-629</strain>
        <strain evidence="6">SpSt-688</strain>
    </source>
</reference>
<dbReference type="CDD" id="cd05793">
    <property type="entry name" value="S1_IF1A"/>
    <property type="match status" value="1"/>
</dbReference>
<dbReference type="GO" id="GO:0003743">
    <property type="term" value="F:translation initiation factor activity"/>
    <property type="evidence" value="ECO:0007669"/>
    <property type="project" value="UniProtKB-UniRule"/>
</dbReference>
<evidence type="ECO:0000313" key="5">
    <source>
        <dbReference type="EMBL" id="HFQ79588.1"/>
    </source>
</evidence>
<dbReference type="NCBIfam" id="NF003084">
    <property type="entry name" value="PRK04012.1-3"/>
    <property type="match status" value="1"/>
</dbReference>